<evidence type="ECO:0000256" key="2">
    <source>
        <dbReference type="SAM" id="MobiDB-lite"/>
    </source>
</evidence>
<feature type="transmembrane region" description="Helical" evidence="3">
    <location>
        <begin position="273"/>
        <end position="298"/>
    </location>
</feature>
<feature type="transmembrane region" description="Helical" evidence="3">
    <location>
        <begin position="165"/>
        <end position="191"/>
    </location>
</feature>
<gene>
    <name evidence="5" type="ORF">EJ03DRAFT_205771</name>
</gene>
<dbReference type="Pfam" id="PF07690">
    <property type="entry name" value="MFS_1"/>
    <property type="match status" value="2"/>
</dbReference>
<feature type="transmembrane region" description="Helical" evidence="3">
    <location>
        <begin position="203"/>
        <end position="223"/>
    </location>
</feature>
<protein>
    <submittedName>
        <fullName evidence="5">MFS general substrate transporter</fullName>
    </submittedName>
</protein>
<name>A0A6G1KZK3_9PEZI</name>
<dbReference type="InterPro" id="IPR020846">
    <property type="entry name" value="MFS_dom"/>
</dbReference>
<feature type="transmembrane region" description="Helical" evidence="3">
    <location>
        <begin position="426"/>
        <end position="449"/>
    </location>
</feature>
<feature type="transmembrane region" description="Helical" evidence="3">
    <location>
        <begin position="100"/>
        <end position="118"/>
    </location>
</feature>
<dbReference type="PANTHER" id="PTHR23520">
    <property type="entry name" value="TRANSPORTER, PUTATIVE (AFU_ORTHOLOGUE AFUA_3G04000)-RELATED"/>
    <property type="match status" value="1"/>
</dbReference>
<reference evidence="5" key="1">
    <citation type="journal article" date="2020" name="Stud. Mycol.">
        <title>101 Dothideomycetes genomes: a test case for predicting lifestyles and emergence of pathogens.</title>
        <authorList>
            <person name="Haridas S."/>
            <person name="Albert R."/>
            <person name="Binder M."/>
            <person name="Bloem J."/>
            <person name="Labutti K."/>
            <person name="Salamov A."/>
            <person name="Andreopoulos B."/>
            <person name="Baker S."/>
            <person name="Barry K."/>
            <person name="Bills G."/>
            <person name="Bluhm B."/>
            <person name="Cannon C."/>
            <person name="Castanera R."/>
            <person name="Culley D."/>
            <person name="Daum C."/>
            <person name="Ezra D."/>
            <person name="Gonzalez J."/>
            <person name="Henrissat B."/>
            <person name="Kuo A."/>
            <person name="Liang C."/>
            <person name="Lipzen A."/>
            <person name="Lutzoni F."/>
            <person name="Magnuson J."/>
            <person name="Mondo S."/>
            <person name="Nolan M."/>
            <person name="Ohm R."/>
            <person name="Pangilinan J."/>
            <person name="Park H.-J."/>
            <person name="Ramirez L."/>
            <person name="Alfaro M."/>
            <person name="Sun H."/>
            <person name="Tritt A."/>
            <person name="Yoshinaga Y."/>
            <person name="Zwiers L.-H."/>
            <person name="Turgeon B."/>
            <person name="Goodwin S."/>
            <person name="Spatafora J."/>
            <person name="Crous P."/>
            <person name="Grigoriev I."/>
        </authorList>
    </citation>
    <scope>NUCLEOTIDE SEQUENCE</scope>
    <source>
        <strain evidence="5">CBS 116005</strain>
    </source>
</reference>
<dbReference type="SUPFAM" id="SSF103473">
    <property type="entry name" value="MFS general substrate transporter"/>
    <property type="match status" value="1"/>
</dbReference>
<dbReference type="PROSITE" id="PS50850">
    <property type="entry name" value="MFS"/>
    <property type="match status" value="1"/>
</dbReference>
<keyword evidence="3" id="KW-0472">Membrane</keyword>
<dbReference type="InterPro" id="IPR011701">
    <property type="entry name" value="MFS"/>
</dbReference>
<accession>A0A6G1KZK3</accession>
<evidence type="ECO:0000256" key="3">
    <source>
        <dbReference type="SAM" id="Phobius"/>
    </source>
</evidence>
<dbReference type="Gene3D" id="1.20.1250.20">
    <property type="entry name" value="MFS general substrate transporter like domains"/>
    <property type="match status" value="1"/>
</dbReference>
<dbReference type="OrthoDB" id="10027823at2759"/>
<sequence>MAHVEEPRKHAKPVRWLLRGLEEIGILSVRRAPLDTKILMLQRFVRLFAYGGSTLILAAYLNEIGISETRTGLFMTLTLVGDVFISFCLTLIADALGRRAILALGAILMAASGIVFALSDNYWVLLAAAILGVITPSGNEIGPFRAVEESVIAHLTDKHDRPSIFAWYALTGQFGSAIGLVTCGWMTTLLIDRRQWTRVETYHLMFVIYASVGLIKLALTLILSKNCEAEKPELTRPTSETAPLLGGGSPEPNSKKPSKFAMLPKLSRESRAILIQLCALFALDNFASGLAPMSWVAYYFKRRFELAEGAIGTLFFITSIISALSILVAASIARRIGNVKTMVFTHLPSAFSLAMIGIPNQLPLAMMFVILRACTQSMDTAPRSAFLAAIVLPNERTVTMGTVNVVKTISQSLGPFITGILVERSLFWVAFLIAGVLKATYDTGMLVLFASHKSREDREANDYDGQHAA</sequence>
<evidence type="ECO:0000259" key="4">
    <source>
        <dbReference type="PROSITE" id="PS50850"/>
    </source>
</evidence>
<comment type="subcellular location">
    <subcellularLocation>
        <location evidence="1">Membrane</location>
        <topology evidence="1">Multi-pass membrane protein</topology>
    </subcellularLocation>
</comment>
<proteinExistence type="predicted"/>
<keyword evidence="3" id="KW-1133">Transmembrane helix</keyword>
<dbReference type="PANTHER" id="PTHR23520:SF5">
    <property type="entry name" value="TRANSPORTER, PUTATIVE (AFU_ORTHOLOGUE AFUA_3G04000)-RELATED"/>
    <property type="match status" value="1"/>
</dbReference>
<feature type="transmembrane region" description="Helical" evidence="3">
    <location>
        <begin position="310"/>
        <end position="333"/>
    </location>
</feature>
<dbReference type="EMBL" id="ML995888">
    <property type="protein sequence ID" value="KAF2765598.1"/>
    <property type="molecule type" value="Genomic_DNA"/>
</dbReference>
<evidence type="ECO:0000313" key="6">
    <source>
        <dbReference type="Proteomes" id="UP000799436"/>
    </source>
</evidence>
<dbReference type="GO" id="GO:0022857">
    <property type="term" value="F:transmembrane transporter activity"/>
    <property type="evidence" value="ECO:0007669"/>
    <property type="project" value="InterPro"/>
</dbReference>
<dbReference type="Proteomes" id="UP000799436">
    <property type="component" value="Unassembled WGS sequence"/>
</dbReference>
<dbReference type="InterPro" id="IPR036259">
    <property type="entry name" value="MFS_trans_sf"/>
</dbReference>
<keyword evidence="6" id="KW-1185">Reference proteome</keyword>
<feature type="region of interest" description="Disordered" evidence="2">
    <location>
        <begin position="233"/>
        <end position="257"/>
    </location>
</feature>
<feature type="transmembrane region" description="Helical" evidence="3">
    <location>
        <begin position="73"/>
        <end position="93"/>
    </location>
</feature>
<evidence type="ECO:0000313" key="5">
    <source>
        <dbReference type="EMBL" id="KAF2765598.1"/>
    </source>
</evidence>
<organism evidence="5 6">
    <name type="scientific">Teratosphaeria nubilosa</name>
    <dbReference type="NCBI Taxonomy" id="161662"/>
    <lineage>
        <taxon>Eukaryota</taxon>
        <taxon>Fungi</taxon>
        <taxon>Dikarya</taxon>
        <taxon>Ascomycota</taxon>
        <taxon>Pezizomycotina</taxon>
        <taxon>Dothideomycetes</taxon>
        <taxon>Dothideomycetidae</taxon>
        <taxon>Mycosphaerellales</taxon>
        <taxon>Teratosphaeriaceae</taxon>
        <taxon>Teratosphaeria</taxon>
    </lineage>
</organism>
<feature type="transmembrane region" description="Helical" evidence="3">
    <location>
        <begin position="44"/>
        <end position="61"/>
    </location>
</feature>
<feature type="transmembrane region" description="Helical" evidence="3">
    <location>
        <begin position="353"/>
        <end position="373"/>
    </location>
</feature>
<feature type="domain" description="Major facilitator superfamily (MFS) profile" evidence="4">
    <location>
        <begin position="35"/>
        <end position="453"/>
    </location>
</feature>
<evidence type="ECO:0000256" key="1">
    <source>
        <dbReference type="ARBA" id="ARBA00004141"/>
    </source>
</evidence>
<keyword evidence="3" id="KW-0812">Transmembrane</keyword>
<dbReference type="AlphaFoldDB" id="A0A6G1KZK3"/>
<dbReference type="GO" id="GO:0000329">
    <property type="term" value="C:fungal-type vacuole membrane"/>
    <property type="evidence" value="ECO:0007669"/>
    <property type="project" value="TreeGrafter"/>
</dbReference>